<dbReference type="FunFam" id="3.30.70.240:FF:000006">
    <property type="entry name" value="Elongation factor like GTPase 1"/>
    <property type="match status" value="1"/>
</dbReference>
<dbReference type="GO" id="GO:0042256">
    <property type="term" value="P:cytosolic ribosome assembly"/>
    <property type="evidence" value="ECO:0007669"/>
    <property type="project" value="TreeGrafter"/>
</dbReference>
<dbReference type="Pfam" id="PF25118">
    <property type="entry name" value="EFL1"/>
    <property type="match status" value="1"/>
</dbReference>
<dbReference type="InterPro" id="IPR000795">
    <property type="entry name" value="T_Tr_GTP-bd_dom"/>
</dbReference>
<dbReference type="AlphaFoldDB" id="A0A167ZU81"/>
<dbReference type="CDD" id="cd01885">
    <property type="entry name" value="EF2"/>
    <property type="match status" value="1"/>
</dbReference>
<keyword evidence="3" id="KW-0690">Ribosome biogenesis</keyword>
<dbReference type="Proteomes" id="UP000242877">
    <property type="component" value="Unassembled WGS sequence"/>
</dbReference>
<accession>A0A167ZU81</accession>
<dbReference type="PANTHER" id="PTHR42908">
    <property type="entry name" value="TRANSLATION ELONGATION FACTOR-RELATED"/>
    <property type="match status" value="1"/>
</dbReference>
<evidence type="ECO:0000259" key="12">
    <source>
        <dbReference type="PROSITE" id="PS51722"/>
    </source>
</evidence>
<dbReference type="Gene3D" id="3.30.230.10">
    <property type="match status" value="1"/>
</dbReference>
<dbReference type="Gene3D" id="3.30.70.870">
    <property type="entry name" value="Elongation Factor G (Translational Gtpase), domain 3"/>
    <property type="match status" value="1"/>
</dbReference>
<evidence type="ECO:0000313" key="13">
    <source>
        <dbReference type="EMBL" id="KZZ93098.1"/>
    </source>
</evidence>
<name>A0A167ZU81_9EURO</name>
<evidence type="ECO:0000256" key="10">
    <source>
        <dbReference type="SAM" id="Coils"/>
    </source>
</evidence>
<evidence type="ECO:0000256" key="7">
    <source>
        <dbReference type="ARBA" id="ARBA00048548"/>
    </source>
</evidence>
<dbReference type="Pfam" id="PF00009">
    <property type="entry name" value="GTP_EFTU"/>
    <property type="match status" value="1"/>
</dbReference>
<evidence type="ECO:0000313" key="14">
    <source>
        <dbReference type="Proteomes" id="UP000242877"/>
    </source>
</evidence>
<dbReference type="CDD" id="cd16261">
    <property type="entry name" value="EF2_snRNP_III"/>
    <property type="match status" value="1"/>
</dbReference>
<comment type="caution">
    <text evidence="13">The sequence shown here is derived from an EMBL/GenBank/DDBJ whole genome shotgun (WGS) entry which is preliminary data.</text>
</comment>
<reference evidence="13 14" key="1">
    <citation type="journal article" date="2016" name="Genome Biol. Evol.">
        <title>Divergent and convergent evolution of fungal pathogenicity.</title>
        <authorList>
            <person name="Shang Y."/>
            <person name="Xiao G."/>
            <person name="Zheng P."/>
            <person name="Cen K."/>
            <person name="Zhan S."/>
            <person name="Wang C."/>
        </authorList>
    </citation>
    <scope>NUCLEOTIDE SEQUENCE [LARGE SCALE GENOMIC DNA]</scope>
    <source>
        <strain evidence="13 14">ARSEF 7405</strain>
    </source>
</reference>
<dbReference type="EMBL" id="AZGZ01000009">
    <property type="protein sequence ID" value="KZZ93098.1"/>
    <property type="molecule type" value="Genomic_DNA"/>
</dbReference>
<dbReference type="OrthoDB" id="4202445at2759"/>
<feature type="domain" description="Tr-type G" evidence="12">
    <location>
        <begin position="10"/>
        <end position="277"/>
    </location>
</feature>
<dbReference type="SMART" id="SM00838">
    <property type="entry name" value="EFG_C"/>
    <property type="match status" value="1"/>
</dbReference>
<dbReference type="Gene3D" id="3.30.70.240">
    <property type="match status" value="1"/>
</dbReference>
<dbReference type="InterPro" id="IPR000640">
    <property type="entry name" value="EFG_V-like"/>
</dbReference>
<dbReference type="Pfam" id="PF00679">
    <property type="entry name" value="EFG_C"/>
    <property type="match status" value="1"/>
</dbReference>
<gene>
    <name evidence="13" type="ORF">AAP_02564</name>
</gene>
<comment type="subcellular location">
    <subcellularLocation>
        <location evidence="1">Cytoplasm</location>
    </subcellularLocation>
</comment>
<dbReference type="InterPro" id="IPR027417">
    <property type="entry name" value="P-loop_NTPase"/>
</dbReference>
<evidence type="ECO:0000256" key="8">
    <source>
        <dbReference type="ARBA" id="ARBA00068031"/>
    </source>
</evidence>
<dbReference type="GO" id="GO:0043022">
    <property type="term" value="F:ribosome binding"/>
    <property type="evidence" value="ECO:0007669"/>
    <property type="project" value="TreeGrafter"/>
</dbReference>
<dbReference type="InterPro" id="IPR020568">
    <property type="entry name" value="Ribosomal_Su5_D2-typ_SF"/>
</dbReference>
<dbReference type="FunFam" id="3.40.50.300:FF:000746">
    <property type="entry name" value="Ribosome assembly protein 1"/>
    <property type="match status" value="1"/>
</dbReference>
<dbReference type="CDD" id="cd01681">
    <property type="entry name" value="aeEF2_snRNP_like_IV"/>
    <property type="match status" value="1"/>
</dbReference>
<keyword evidence="10" id="KW-0175">Coiled coil</keyword>
<dbReference type="GO" id="GO:1990904">
    <property type="term" value="C:ribonucleoprotein complex"/>
    <property type="evidence" value="ECO:0007669"/>
    <property type="project" value="TreeGrafter"/>
</dbReference>
<dbReference type="PANTHER" id="PTHR42908:SF3">
    <property type="entry name" value="ELONGATION FACTOR-LIKE GTPASE 1"/>
    <property type="match status" value="1"/>
</dbReference>
<evidence type="ECO:0000256" key="9">
    <source>
        <dbReference type="ARBA" id="ARBA00081809"/>
    </source>
</evidence>
<dbReference type="GO" id="GO:0003746">
    <property type="term" value="F:translation elongation factor activity"/>
    <property type="evidence" value="ECO:0007669"/>
    <property type="project" value="UniProtKB-KW"/>
</dbReference>
<dbReference type="InterPro" id="IPR056752">
    <property type="entry name" value="EFL1"/>
</dbReference>
<dbReference type="VEuPathDB" id="FungiDB:AAP_02564"/>
<keyword evidence="2" id="KW-0963">Cytoplasm</keyword>
<evidence type="ECO:0000256" key="5">
    <source>
        <dbReference type="ARBA" id="ARBA00022801"/>
    </source>
</evidence>
<keyword evidence="13" id="KW-0648">Protein biosynthesis</keyword>
<dbReference type="SUPFAM" id="SSF54211">
    <property type="entry name" value="Ribosomal protein S5 domain 2-like"/>
    <property type="match status" value="1"/>
</dbReference>
<evidence type="ECO:0000256" key="2">
    <source>
        <dbReference type="ARBA" id="ARBA00022490"/>
    </source>
</evidence>
<dbReference type="InterPro" id="IPR035647">
    <property type="entry name" value="EFG_III/V"/>
</dbReference>
<dbReference type="SUPFAM" id="SSF50447">
    <property type="entry name" value="Translation proteins"/>
    <property type="match status" value="1"/>
</dbReference>
<organism evidence="13 14">
    <name type="scientific">Ascosphaera apis ARSEF 7405</name>
    <dbReference type="NCBI Taxonomy" id="392613"/>
    <lineage>
        <taxon>Eukaryota</taxon>
        <taxon>Fungi</taxon>
        <taxon>Dikarya</taxon>
        <taxon>Ascomycota</taxon>
        <taxon>Pezizomycotina</taxon>
        <taxon>Eurotiomycetes</taxon>
        <taxon>Eurotiomycetidae</taxon>
        <taxon>Onygenales</taxon>
        <taxon>Ascosphaeraceae</taxon>
        <taxon>Ascosphaera</taxon>
    </lineage>
</organism>
<dbReference type="InterPro" id="IPR005225">
    <property type="entry name" value="Small_GTP-bd"/>
</dbReference>
<feature type="coiled-coil region" evidence="10">
    <location>
        <begin position="456"/>
        <end position="483"/>
    </location>
</feature>
<dbReference type="Gene3D" id="3.40.50.300">
    <property type="entry name" value="P-loop containing nucleotide triphosphate hydrolases"/>
    <property type="match status" value="1"/>
</dbReference>
<keyword evidence="13" id="KW-0251">Elongation factor</keyword>
<sequence>MPVVNVEDLVRLQRKAEDTRNDHGKTSLTDSLIATNGIISPNLAGKIRYLDSRPDEQIRGITMESSAISLYFSMLRRSAPQAQPEKKEYLINLIDSPGHIDFSSEVSTASRLCDGAVVLVDAVEGVCSQTVTVLRHTWVEQLKPILVINKIDRLITELKMSPLEAYRHMSRVVEQVNAVIGSFFQGDRMEEDLLWRERMEERVNAANAEKETKQTADSPSVEEEQVAAEWEDRDDEDLYFAPEKNNVIFCSAIDGWAFTVKQFAVLYEKKLGIKRALLEKVLWGDYYLDPKTKRVLGQKHLKGRNLKPMFVQLVLESIWAVYNATTGGDNGKGDPALLEKITKSLGIVIPPYVLRSRDPRNILTKVFSLWLPLSTAVLISVIEYLPSPPAAQAARLPDMIKDSPGSNAVAPEVANAMVKFDASPNAPAVAYVSKVVSIPESELPSATKKTKGAMSAEEAREAARKKREEIARIQAEANGAQEDAFARTIGAFDNMSLEDRPEEQVKEDPEHLIGFARLYSGVISVGDEIYVLPPKWSPEDPHTAPEPKKVTVKALYLLMGRALENLDSVPAGMVFGIAGLEGHIMKTGTLCSRLEGGVNLAGVTMSSPPIVRVALEPVNPADLGKMITGLKMLERSDPCAQYMVVPSGEHVIVTAGELHLERCLKDLRERYAKCEIQAGEPIVPYCETIVKAADMSPLKNPELPRGTVMTSSASGQVTFQIRVRPLPTTITDFLVKNAATIKKLFARRKTKQQRENEEAAQQESNGQELVDQGDSGAPVLSLDDFKKQLRQVTDEIKEDRDVWAKIADKIIEFGPRRIGANVLIDATESGSGERVLDQETSQDAVQQSRGIQLFSDKLSYAFQLATLQGPLCNEPVQGIAVFIEKMTVAESVEEEMGRLTGEIIRQVREAIHQGFLEWSPRIMLAMYSCEIQASAEVLGRVYGVITRRRGRILSEMMKEGTPFFTILSLLPVAESFGFSDEIRKRTSGAASPQLIFSGFEMLDEDPFWVPATEEELEDLGELADKENLAKKYVDRVRERKGLFVQGKKLVKDAEKQKTLKR</sequence>
<proteinExistence type="predicted"/>
<protein>
    <recommendedName>
        <fullName evidence="8">Ribosome assembly protein 1</fullName>
    </recommendedName>
    <alternativeName>
        <fullName evidence="9">Elongation factor-like 1</fullName>
    </alternativeName>
</protein>
<evidence type="ECO:0000256" key="4">
    <source>
        <dbReference type="ARBA" id="ARBA00022741"/>
    </source>
</evidence>
<dbReference type="SUPFAM" id="SSF54980">
    <property type="entry name" value="EF-G C-terminal domain-like"/>
    <property type="match status" value="2"/>
</dbReference>
<dbReference type="PRINTS" id="PR00315">
    <property type="entry name" value="ELONGATNFCT"/>
</dbReference>
<dbReference type="GO" id="GO:0005829">
    <property type="term" value="C:cytosol"/>
    <property type="evidence" value="ECO:0007669"/>
    <property type="project" value="TreeGrafter"/>
</dbReference>
<dbReference type="CDD" id="cd04096">
    <property type="entry name" value="eEF2_snRNP_like_C"/>
    <property type="match status" value="1"/>
</dbReference>
<dbReference type="InterPro" id="IPR009000">
    <property type="entry name" value="Transl_B-barrel_sf"/>
</dbReference>
<comment type="catalytic activity">
    <reaction evidence="7">
        <text>GTP + H2O = GDP + phosphate + H(+)</text>
        <dbReference type="Rhea" id="RHEA:19669"/>
        <dbReference type="ChEBI" id="CHEBI:15377"/>
        <dbReference type="ChEBI" id="CHEBI:15378"/>
        <dbReference type="ChEBI" id="CHEBI:37565"/>
        <dbReference type="ChEBI" id="CHEBI:43474"/>
        <dbReference type="ChEBI" id="CHEBI:58189"/>
    </reaction>
</comment>
<dbReference type="NCBIfam" id="TIGR00231">
    <property type="entry name" value="small_GTP"/>
    <property type="match status" value="1"/>
</dbReference>
<dbReference type="Gene3D" id="3.90.1430.10">
    <property type="entry name" value="Yeast translation eEF2 (G' domain)"/>
    <property type="match status" value="1"/>
</dbReference>
<keyword evidence="6" id="KW-0342">GTP-binding</keyword>
<dbReference type="GO" id="GO:0003924">
    <property type="term" value="F:GTPase activity"/>
    <property type="evidence" value="ECO:0007669"/>
    <property type="project" value="InterPro"/>
</dbReference>
<evidence type="ECO:0000256" key="1">
    <source>
        <dbReference type="ARBA" id="ARBA00004496"/>
    </source>
</evidence>
<evidence type="ECO:0000256" key="11">
    <source>
        <dbReference type="SAM" id="MobiDB-lite"/>
    </source>
</evidence>
<feature type="compositionally biased region" description="Low complexity" evidence="11">
    <location>
        <begin position="759"/>
        <end position="768"/>
    </location>
</feature>
<dbReference type="Gene3D" id="2.40.30.10">
    <property type="entry name" value="Translation factors"/>
    <property type="match status" value="1"/>
</dbReference>
<evidence type="ECO:0000256" key="6">
    <source>
        <dbReference type="ARBA" id="ARBA00023134"/>
    </source>
</evidence>
<dbReference type="PROSITE" id="PS51722">
    <property type="entry name" value="G_TR_2"/>
    <property type="match status" value="1"/>
</dbReference>
<dbReference type="SUPFAM" id="SSF52540">
    <property type="entry name" value="P-loop containing nucleoside triphosphate hydrolases"/>
    <property type="match status" value="1"/>
</dbReference>
<dbReference type="InterPro" id="IPR014721">
    <property type="entry name" value="Ribsml_uS5_D2-typ_fold_subgr"/>
</dbReference>
<keyword evidence="14" id="KW-1185">Reference proteome</keyword>
<feature type="region of interest" description="Disordered" evidence="11">
    <location>
        <begin position="749"/>
        <end position="779"/>
    </location>
</feature>
<keyword evidence="4" id="KW-0547">Nucleotide-binding</keyword>
<dbReference type="FunFam" id="3.30.70.870:FF:000002">
    <property type="entry name" value="Translation elongation factor 2"/>
    <property type="match status" value="1"/>
</dbReference>
<dbReference type="CDD" id="cd16268">
    <property type="entry name" value="EF2_II"/>
    <property type="match status" value="1"/>
</dbReference>
<dbReference type="FunFam" id="3.90.1430.10:FF:000002">
    <property type="entry name" value="Elongation factor like GTPase 1"/>
    <property type="match status" value="1"/>
</dbReference>
<evidence type="ECO:0000256" key="3">
    <source>
        <dbReference type="ARBA" id="ARBA00022517"/>
    </source>
</evidence>
<keyword evidence="5" id="KW-0378">Hydrolase</keyword>
<dbReference type="GO" id="GO:0005525">
    <property type="term" value="F:GTP binding"/>
    <property type="evidence" value="ECO:0007669"/>
    <property type="project" value="UniProtKB-KW"/>
</dbReference>